<evidence type="ECO:0000313" key="3">
    <source>
        <dbReference type="Proteomes" id="UP001383192"/>
    </source>
</evidence>
<reference evidence="2 3" key="1">
    <citation type="submission" date="2024-01" db="EMBL/GenBank/DDBJ databases">
        <title>A draft genome for a cacao thread blight-causing isolate of Paramarasmius palmivorus.</title>
        <authorList>
            <person name="Baruah I.K."/>
            <person name="Bukari Y."/>
            <person name="Amoako-Attah I."/>
            <person name="Meinhardt L.W."/>
            <person name="Bailey B.A."/>
            <person name="Cohen S.P."/>
        </authorList>
    </citation>
    <scope>NUCLEOTIDE SEQUENCE [LARGE SCALE GENOMIC DNA]</scope>
    <source>
        <strain evidence="2 3">GH-12</strain>
    </source>
</reference>
<dbReference type="AlphaFoldDB" id="A0AAW0B2J1"/>
<comment type="caution">
    <text evidence="2">The sequence shown here is derived from an EMBL/GenBank/DDBJ whole genome shotgun (WGS) entry which is preliminary data.</text>
</comment>
<sequence>MPATRQTGFRPPDVDMSLFRKETTSRNKEGKNQHDCPPIDDPAVFNALWEIHRTGETNKANIKGILKSKYGIELSESSITRRKKAYGILGSGATTRTLPETEKRQLIFDQMAKDPSRMQGPRTIKEGIAFDQGVHLTRDYIHETMKMQDPEAFADRHPRAKKIHRTQLVALGPNDEWSGDGHDKLTGIGFPIWGVRDVWSGKWLGLYVLPNNRLKLAIAYVWLKIVKEQGGVPIQMTTDCGSETGRVYGLATALREEYRPELDVNELPAHKFLKSIFNITIERGWLRLRLQWGENVKLFWEAGATIYNPTDLKQYMLVQWLWSTLIQSELDHLLERLNNHKVRKDKEKKNPSGARPDHAFACPEQFGGQSGLLKPVDLDVIDALMEELGGEELIQFVSPEYAARAKSVFDSLGVSQLTMENVWNIFSAMLPLM</sequence>
<accession>A0AAW0B2J1</accession>
<gene>
    <name evidence="2" type="ORF">VNI00_018299</name>
</gene>
<protein>
    <recommendedName>
        <fullName evidence="1">Integrase core domain-containing protein</fullName>
    </recommendedName>
</protein>
<dbReference type="Pfam" id="PF24764">
    <property type="entry name" value="rva_4"/>
    <property type="match status" value="1"/>
</dbReference>
<dbReference type="InterPro" id="IPR058913">
    <property type="entry name" value="Integrase_dom_put"/>
</dbReference>
<proteinExistence type="predicted"/>
<evidence type="ECO:0000313" key="2">
    <source>
        <dbReference type="EMBL" id="KAK7018706.1"/>
    </source>
</evidence>
<dbReference type="PANTHER" id="PTHR46177:SF1">
    <property type="entry name" value="INTEGRASE CATALYTIC DOMAIN-CONTAINING PROTEIN"/>
    <property type="match status" value="1"/>
</dbReference>
<dbReference type="PANTHER" id="PTHR46177">
    <property type="entry name" value="INTEGRASE CATALYTIC DOMAIN-CONTAINING PROTEIN"/>
    <property type="match status" value="1"/>
</dbReference>
<organism evidence="2 3">
    <name type="scientific">Paramarasmius palmivorus</name>
    <dbReference type="NCBI Taxonomy" id="297713"/>
    <lineage>
        <taxon>Eukaryota</taxon>
        <taxon>Fungi</taxon>
        <taxon>Dikarya</taxon>
        <taxon>Basidiomycota</taxon>
        <taxon>Agaricomycotina</taxon>
        <taxon>Agaricomycetes</taxon>
        <taxon>Agaricomycetidae</taxon>
        <taxon>Agaricales</taxon>
        <taxon>Marasmiineae</taxon>
        <taxon>Marasmiaceae</taxon>
        <taxon>Paramarasmius</taxon>
    </lineage>
</organism>
<dbReference type="EMBL" id="JAYKXP010000223">
    <property type="protein sequence ID" value="KAK7018706.1"/>
    <property type="molecule type" value="Genomic_DNA"/>
</dbReference>
<feature type="domain" description="Integrase core" evidence="1">
    <location>
        <begin position="172"/>
        <end position="348"/>
    </location>
</feature>
<keyword evidence="3" id="KW-1185">Reference proteome</keyword>
<name>A0AAW0B2J1_9AGAR</name>
<dbReference type="Proteomes" id="UP001383192">
    <property type="component" value="Unassembled WGS sequence"/>
</dbReference>
<evidence type="ECO:0000259" key="1">
    <source>
        <dbReference type="Pfam" id="PF24764"/>
    </source>
</evidence>